<dbReference type="GO" id="GO:0003700">
    <property type="term" value="F:DNA-binding transcription factor activity"/>
    <property type="evidence" value="ECO:0007669"/>
    <property type="project" value="InterPro"/>
</dbReference>
<name>A0A365Y1J3_9BACT</name>
<dbReference type="SMART" id="SM00342">
    <property type="entry name" value="HTH_ARAC"/>
    <property type="match status" value="1"/>
</dbReference>
<keyword evidence="7" id="KW-1185">Reference proteome</keyword>
<keyword evidence="2" id="KW-0238">DNA-binding</keyword>
<comment type="caution">
    <text evidence="6">The sequence shown here is derived from an EMBL/GenBank/DDBJ whole genome shotgun (WGS) entry which is preliminary data.</text>
</comment>
<protein>
    <recommendedName>
        <fullName evidence="5">HTH araC/xylS-type domain-containing protein</fullName>
    </recommendedName>
</protein>
<organism evidence="6 7">
    <name type="scientific">Chitinophaga flava</name>
    <dbReference type="NCBI Taxonomy" id="2259036"/>
    <lineage>
        <taxon>Bacteria</taxon>
        <taxon>Pseudomonadati</taxon>
        <taxon>Bacteroidota</taxon>
        <taxon>Chitinophagia</taxon>
        <taxon>Chitinophagales</taxon>
        <taxon>Chitinophagaceae</taxon>
        <taxon>Chitinophaga</taxon>
    </lineage>
</organism>
<gene>
    <name evidence="6" type="ORF">DF182_07810</name>
</gene>
<dbReference type="InterPro" id="IPR018060">
    <property type="entry name" value="HTH_AraC"/>
</dbReference>
<evidence type="ECO:0000259" key="5">
    <source>
        <dbReference type="PROSITE" id="PS01124"/>
    </source>
</evidence>
<dbReference type="Pfam" id="PF12833">
    <property type="entry name" value="HTH_18"/>
    <property type="match status" value="1"/>
</dbReference>
<evidence type="ECO:0000313" key="6">
    <source>
        <dbReference type="EMBL" id="RBL92477.1"/>
    </source>
</evidence>
<feature type="transmembrane region" description="Helical" evidence="4">
    <location>
        <begin position="94"/>
        <end position="115"/>
    </location>
</feature>
<feature type="domain" description="HTH araC/xylS-type" evidence="5">
    <location>
        <begin position="286"/>
        <end position="392"/>
    </location>
</feature>
<keyword evidence="4" id="KW-0812">Transmembrane</keyword>
<feature type="transmembrane region" description="Helical" evidence="4">
    <location>
        <begin position="199"/>
        <end position="217"/>
    </location>
</feature>
<dbReference type="InterPro" id="IPR009057">
    <property type="entry name" value="Homeodomain-like_sf"/>
</dbReference>
<evidence type="ECO:0000313" key="7">
    <source>
        <dbReference type="Proteomes" id="UP000253410"/>
    </source>
</evidence>
<dbReference type="RefSeq" id="WP_113615079.1">
    <property type="nucleotide sequence ID" value="NZ_QFFJ01000001.1"/>
</dbReference>
<dbReference type="Gene3D" id="1.10.10.60">
    <property type="entry name" value="Homeodomain-like"/>
    <property type="match status" value="2"/>
</dbReference>
<sequence length="407" mass="46539">MKYIILLGAFQALVVFSIFVINHKKTTADKILSWFLMCVFIHLGSAFLLHVLFPNAEIHKQFYTFISLIYAPLFWTYAAQLSGRYQHIKKKFRFLFLPALMAAVVYFSIAGYVIAHDGATPPVIILYNKTVGYASLISSIVYGILLLVESPHIPFFWQSERKLIRFMGIVSLIMSLFSAGLMINNMLPYSSRLILDSHLWGRIVTYICLLSVCLAIGRVKVLSLIYTDTQVPILETAREVLATVIDEPVPFTEMEEVETPEAAMPEPPSQHRKLLLSPDLQSAIARDIKRWMEEKELYKDPELTLDKLAATMETSRHHLSETLNQYLGQSFYQFINEYRIREVVRLIDEHRENKVTPNILSLAFEAGFHSKSSFNQYFKKVTGSTPSAYLKSTNTVVRFTNISINNA</sequence>
<feature type="transmembrane region" description="Helical" evidence="4">
    <location>
        <begin position="130"/>
        <end position="148"/>
    </location>
</feature>
<keyword evidence="4" id="KW-1133">Transmembrane helix</keyword>
<keyword evidence="1" id="KW-0805">Transcription regulation</keyword>
<evidence type="ECO:0000256" key="2">
    <source>
        <dbReference type="ARBA" id="ARBA00023125"/>
    </source>
</evidence>
<keyword evidence="4" id="KW-0472">Membrane</keyword>
<evidence type="ECO:0000256" key="1">
    <source>
        <dbReference type="ARBA" id="ARBA00023015"/>
    </source>
</evidence>
<feature type="transmembrane region" description="Helical" evidence="4">
    <location>
        <begin position="169"/>
        <end position="187"/>
    </location>
</feature>
<evidence type="ECO:0000256" key="3">
    <source>
        <dbReference type="ARBA" id="ARBA00023163"/>
    </source>
</evidence>
<proteinExistence type="predicted"/>
<dbReference type="GO" id="GO:0043565">
    <property type="term" value="F:sequence-specific DNA binding"/>
    <property type="evidence" value="ECO:0007669"/>
    <property type="project" value="InterPro"/>
</dbReference>
<evidence type="ECO:0000256" key="4">
    <source>
        <dbReference type="SAM" id="Phobius"/>
    </source>
</evidence>
<feature type="transmembrane region" description="Helical" evidence="4">
    <location>
        <begin position="34"/>
        <end position="56"/>
    </location>
</feature>
<feature type="transmembrane region" description="Helical" evidence="4">
    <location>
        <begin position="6"/>
        <end position="22"/>
    </location>
</feature>
<keyword evidence="3" id="KW-0804">Transcription</keyword>
<dbReference type="PROSITE" id="PS01124">
    <property type="entry name" value="HTH_ARAC_FAMILY_2"/>
    <property type="match status" value="1"/>
</dbReference>
<dbReference type="PANTHER" id="PTHR43280:SF29">
    <property type="entry name" value="ARAC-FAMILY TRANSCRIPTIONAL REGULATOR"/>
    <property type="match status" value="1"/>
</dbReference>
<dbReference type="OrthoDB" id="5492415at2"/>
<dbReference type="PANTHER" id="PTHR43280">
    <property type="entry name" value="ARAC-FAMILY TRANSCRIPTIONAL REGULATOR"/>
    <property type="match status" value="1"/>
</dbReference>
<feature type="transmembrane region" description="Helical" evidence="4">
    <location>
        <begin position="62"/>
        <end position="82"/>
    </location>
</feature>
<dbReference type="Proteomes" id="UP000253410">
    <property type="component" value="Unassembled WGS sequence"/>
</dbReference>
<accession>A0A365Y1J3</accession>
<reference evidence="6 7" key="1">
    <citation type="submission" date="2018-05" db="EMBL/GenBank/DDBJ databases">
        <title>Chitinophaga sp. K3CV102501T nov., isolated from isolated from a monsoon evergreen broad-leaved forest soil.</title>
        <authorList>
            <person name="Lv Y."/>
        </authorList>
    </citation>
    <scope>NUCLEOTIDE SEQUENCE [LARGE SCALE GENOMIC DNA]</scope>
    <source>
        <strain evidence="6 7">GDMCC 1.1325</strain>
    </source>
</reference>
<dbReference type="EMBL" id="QFFJ01000001">
    <property type="protein sequence ID" value="RBL92477.1"/>
    <property type="molecule type" value="Genomic_DNA"/>
</dbReference>
<dbReference type="AlphaFoldDB" id="A0A365Y1J3"/>
<dbReference type="SUPFAM" id="SSF46689">
    <property type="entry name" value="Homeodomain-like"/>
    <property type="match status" value="1"/>
</dbReference>